<keyword evidence="1" id="KW-0472">Membrane</keyword>
<organism evidence="2 3">
    <name type="scientific">Enterococcus faecium</name>
    <name type="common">Streptococcus faecium</name>
    <dbReference type="NCBI Taxonomy" id="1352"/>
    <lineage>
        <taxon>Bacteria</taxon>
        <taxon>Bacillati</taxon>
        <taxon>Bacillota</taxon>
        <taxon>Bacilli</taxon>
        <taxon>Lactobacillales</taxon>
        <taxon>Enterococcaceae</taxon>
        <taxon>Enterococcus</taxon>
    </lineage>
</organism>
<proteinExistence type="predicted"/>
<dbReference type="EMBL" id="JAIFOC010000624">
    <property type="protein sequence ID" value="MBX4224257.1"/>
    <property type="molecule type" value="Genomic_DNA"/>
</dbReference>
<accession>A0A9X1K9W1</accession>
<dbReference type="AlphaFoldDB" id="A0A9X1K9W1"/>
<evidence type="ECO:0000256" key="1">
    <source>
        <dbReference type="SAM" id="Phobius"/>
    </source>
</evidence>
<evidence type="ECO:0000313" key="3">
    <source>
        <dbReference type="Proteomes" id="UP001139644"/>
    </source>
</evidence>
<gene>
    <name evidence="2" type="ORF">KYX88_16425</name>
</gene>
<dbReference type="Proteomes" id="UP001139644">
    <property type="component" value="Unassembled WGS sequence"/>
</dbReference>
<feature type="transmembrane region" description="Helical" evidence="1">
    <location>
        <begin position="110"/>
        <end position="130"/>
    </location>
</feature>
<feature type="transmembrane region" description="Helical" evidence="1">
    <location>
        <begin position="68"/>
        <end position="89"/>
    </location>
</feature>
<feature type="non-terminal residue" evidence="2">
    <location>
        <position position="150"/>
    </location>
</feature>
<feature type="non-terminal residue" evidence="2">
    <location>
        <position position="1"/>
    </location>
</feature>
<reference evidence="2" key="1">
    <citation type="journal article" date="2022" name="J. Anim. Sci.">
        <title>Whole genome sequence analyses-based assessment of virulence potential and antimicrobial susceptibilities and resistance of Enterococcus faecium strains isolated from commercial swine and cattle probiotic products.</title>
        <authorList>
            <person name="Shridhar P.B."/>
            <person name="Amachawadi R.G."/>
            <person name="Tokach M."/>
            <person name="Patel I."/>
            <person name="Gangiredla J."/>
            <person name="Mammel M."/>
            <person name="Nagaraja T.G."/>
        </authorList>
    </citation>
    <scope>NUCLEOTIDE SEQUENCE</scope>
    <source>
        <strain evidence="2">EF215</strain>
    </source>
</reference>
<keyword evidence="1" id="KW-0812">Transmembrane</keyword>
<comment type="caution">
    <text evidence="2">The sequence shown here is derived from an EMBL/GenBank/DDBJ whole genome shotgun (WGS) entry which is preliminary data.</text>
</comment>
<evidence type="ECO:0000313" key="2">
    <source>
        <dbReference type="EMBL" id="MBX4224257.1"/>
    </source>
</evidence>
<sequence length="150" mass="16377">ILTNLDQSIQQSKQITKENEEYEKTFEKVLSNTKNGGADNTQVFHFLSRPIQGKGVFGQTRQISLGPYYATLTGAILLTVAGLSLLGFMKKRKATEANLLVQPTRTRMNEPNVFMLSFVTILLAGFYAAATSATAGKANRLCGGTYAFMA</sequence>
<keyword evidence="1" id="KW-1133">Transmembrane helix</keyword>
<protein>
    <submittedName>
        <fullName evidence="2">Type VII secretion protein EsaA</fullName>
    </submittedName>
</protein>
<name>A0A9X1K9W1_ENTFC</name>